<dbReference type="Gene3D" id="3.30.1180.10">
    <property type="match status" value="1"/>
</dbReference>
<dbReference type="GeneID" id="66608855"/>
<dbReference type="InterPro" id="IPR003797">
    <property type="entry name" value="DegV"/>
</dbReference>
<dbReference type="PROSITE" id="PS51482">
    <property type="entry name" value="DEGV"/>
    <property type="match status" value="1"/>
</dbReference>
<dbReference type="STRING" id="722438.F539_02660"/>
<dbReference type="KEGG" id="mpj:MPNE_0552"/>
<dbReference type="NCBIfam" id="TIGR00762">
    <property type="entry name" value="DegV"/>
    <property type="match status" value="1"/>
</dbReference>
<accession>A0A0H3DKB8</accession>
<evidence type="ECO:0000313" key="3">
    <source>
        <dbReference type="Proteomes" id="UP000007756"/>
    </source>
</evidence>
<proteinExistence type="predicted"/>
<dbReference type="RefSeq" id="WP_010874828.1">
    <property type="nucleotide sequence ID" value="NZ_CP010546.1"/>
</dbReference>
<dbReference type="Proteomes" id="UP000007756">
    <property type="component" value="Chromosome"/>
</dbReference>
<protein>
    <submittedName>
        <fullName evidence="2">EDD domain protein, DegV family</fullName>
    </submittedName>
</protein>
<dbReference type="SMR" id="A0A0H3DKB8"/>
<dbReference type="Gene3D" id="3.40.50.10170">
    <property type="match status" value="1"/>
</dbReference>
<dbReference type="HOGENOM" id="CLU_048251_4_3_14"/>
<dbReference type="PANTHER" id="PTHR33434:SF2">
    <property type="entry name" value="FATTY ACID-BINDING PROTEIN TM_1468"/>
    <property type="match status" value="1"/>
</dbReference>
<gene>
    <name evidence="2" type="ordered locus">MPNE_0552</name>
</gene>
<organism evidence="2 3">
    <name type="scientific">Mycoplasmoides pneumoniae (strain ATCC 15531 / DSM 23978 / CIP 103766 / NBRC 14401 / NCTC 10119 / FH)</name>
    <name type="common">Mycoplasma pneumoniae</name>
    <dbReference type="NCBI Taxonomy" id="722438"/>
    <lineage>
        <taxon>Bacteria</taxon>
        <taxon>Bacillati</taxon>
        <taxon>Mycoplasmatota</taxon>
        <taxon>Mycoplasmoidales</taxon>
        <taxon>Mycoplasmoidaceae</taxon>
        <taxon>Mycoplasmoides</taxon>
    </lineage>
</organism>
<dbReference type="PANTHER" id="PTHR33434">
    <property type="entry name" value="DEGV DOMAIN-CONTAINING PROTEIN DR_1986-RELATED"/>
    <property type="match status" value="1"/>
</dbReference>
<keyword evidence="1" id="KW-0446">Lipid-binding</keyword>
<dbReference type="Pfam" id="PF02645">
    <property type="entry name" value="DegV"/>
    <property type="match status" value="1"/>
</dbReference>
<dbReference type="eggNOG" id="COG1307">
    <property type="taxonomic scope" value="Bacteria"/>
</dbReference>
<dbReference type="InterPro" id="IPR050270">
    <property type="entry name" value="DegV_domain_contain"/>
</dbReference>
<dbReference type="PATRIC" id="fig|722438.3.peg.525"/>
<dbReference type="EMBL" id="CP002077">
    <property type="protein sequence ID" value="ADK86693.1"/>
    <property type="molecule type" value="Genomic_DNA"/>
</dbReference>
<dbReference type="GO" id="GO:0008289">
    <property type="term" value="F:lipid binding"/>
    <property type="evidence" value="ECO:0007669"/>
    <property type="project" value="UniProtKB-KW"/>
</dbReference>
<dbReference type="InterPro" id="IPR043168">
    <property type="entry name" value="DegV_C"/>
</dbReference>
<dbReference type="PaxDb" id="722438-MPNE_0552"/>
<reference evidence="2 3" key="1">
    <citation type="journal article" date="2010" name="Appl. Environ. Microbiol.">
        <title>Targeted chromosomal knockouts in Mycoplasma pneumoniae.</title>
        <authorList>
            <person name="Krishnakumar R."/>
            <person name="Assad-Garcia N."/>
            <person name="Benders G.A."/>
            <person name="Phan Q."/>
            <person name="Montague M.G."/>
            <person name="Glass J.I."/>
        </authorList>
    </citation>
    <scope>NUCLEOTIDE SEQUENCE [LARGE SCALE GENOMIC DNA]</scope>
    <source>
        <strain evidence="3">ATCC 15531 / DSM 22911 / NBRC 14401 / NCTC 10119 / FH</strain>
    </source>
</reference>
<evidence type="ECO:0000256" key="1">
    <source>
        <dbReference type="ARBA" id="ARBA00023121"/>
    </source>
</evidence>
<evidence type="ECO:0000313" key="2">
    <source>
        <dbReference type="EMBL" id="ADK86693.1"/>
    </source>
</evidence>
<dbReference type="AlphaFoldDB" id="A0A0H3DKB8"/>
<dbReference type="SUPFAM" id="SSF82549">
    <property type="entry name" value="DAK1/DegV-like"/>
    <property type="match status" value="1"/>
</dbReference>
<sequence length="293" mass="32779">MKTAIITDSTASIKEGEIQDVYVLPLQVIINGQDTYRDGKDIDYDRVYQLLKEHPQGLNISTSLPRQADLIELIEAIKDKYDRFVFLPLSKGLSGTYDMIVQAVKPLSTPKKEFVVLETSDIAISLKWLVQEVKALTDTNCPTKAIAEVVDQHKQSIFTAVTVKNLVQLRKGGRISGLKKIIATLLRVKPIIFFDKGVNTLSGKAFTFVQALEKIFTFVKSKFGDNFKIKRIGFCNAFTPVKAKEVKALILDFLHTNKITLQREIESSFITSAIIAHTGIDAFSISLLLDKNK</sequence>
<name>A0A0H3DKB8_MYCPB</name>